<proteinExistence type="inferred from homology"/>
<dbReference type="Gene3D" id="3.20.20.80">
    <property type="entry name" value="Glycosidases"/>
    <property type="match status" value="2"/>
</dbReference>
<dbReference type="SUPFAM" id="SSF51445">
    <property type="entry name" value="(Trans)glycosidases"/>
    <property type="match status" value="1"/>
</dbReference>
<dbReference type="Pfam" id="PF00150">
    <property type="entry name" value="Cellulase"/>
    <property type="match status" value="1"/>
</dbReference>
<dbReference type="GO" id="GO:0050295">
    <property type="term" value="F:steryl-beta-glucosidase activity"/>
    <property type="evidence" value="ECO:0007669"/>
    <property type="project" value="TreeGrafter"/>
</dbReference>
<keyword evidence="2" id="KW-0378">Hydrolase</keyword>
<dbReference type="InterPro" id="IPR052066">
    <property type="entry name" value="Glycosphingolipid_Hydrolases"/>
</dbReference>
<dbReference type="FunFam" id="3.20.20.80:FF:000106">
    <property type="entry name" value="Glycosyl hydrolase, putative"/>
    <property type="match status" value="1"/>
</dbReference>
<feature type="domain" description="Glycoside hydrolase family 5" evidence="5">
    <location>
        <begin position="65"/>
        <end position="129"/>
    </location>
</feature>
<dbReference type="STRING" id="1447875.A0A2B7XT70"/>
<feature type="compositionally biased region" description="Polar residues" evidence="4">
    <location>
        <begin position="582"/>
        <end position="610"/>
    </location>
</feature>
<accession>A0A2B7XT70</accession>
<dbReference type="InterPro" id="IPR013780">
    <property type="entry name" value="Glyco_hydro_b"/>
</dbReference>
<evidence type="ECO:0000256" key="2">
    <source>
        <dbReference type="ARBA" id="ARBA00022801"/>
    </source>
</evidence>
<dbReference type="PANTHER" id="PTHR31308">
    <property type="match status" value="1"/>
</dbReference>
<evidence type="ECO:0000256" key="1">
    <source>
        <dbReference type="ARBA" id="ARBA00005641"/>
    </source>
</evidence>
<reference evidence="7 8" key="1">
    <citation type="submission" date="2017-10" db="EMBL/GenBank/DDBJ databases">
        <title>Comparative genomics in systemic dimorphic fungi from Ajellomycetaceae.</title>
        <authorList>
            <person name="Munoz J.F."/>
            <person name="Mcewen J.G."/>
            <person name="Clay O.K."/>
            <person name="Cuomo C.A."/>
        </authorList>
    </citation>
    <scope>NUCLEOTIDE SEQUENCE [LARGE SCALE GENOMIC DNA]</scope>
    <source>
        <strain evidence="7 8">UAMH5409</strain>
    </source>
</reference>
<dbReference type="Proteomes" id="UP000223968">
    <property type="component" value="Unassembled WGS sequence"/>
</dbReference>
<evidence type="ECO:0000256" key="4">
    <source>
        <dbReference type="SAM" id="MobiDB-lite"/>
    </source>
</evidence>
<sequence>MASLRLRIEGSTFRDPQNREVTLRGINVDAGAKYPKQPDIPSYISEKFYDGDNVSFVGRPFELKDAHTHFTRLKRWGYNHIRYIFTWEALEHSGPGKYDEDFIKHTIEVLRIAKSYGFYVYMDPHQDVWSRHSGGSGAPMWTIYAAGFNPRNFNVTQAALVQNTYLPDPASFPKMIWSTNYTRLVCQTIFTLFWAGKDFAPKAIIDGKNIQDYLQDHYINACKHLATRIHEAGDLEDEVVIGWENMNEVNRGLVGIQDLSVIPPEQQLQLGTSPTAFQGMLTGSGRACEINTWGFGNFGPYQIGRELVDPKGTIAWLSTDYDDSSYGWKRDPQWKLGECLWAQHGVWDTSNDTLLKKDYFANDPQTGKKLDYEGFTNKYFMAHYRNFKNAIRTIHSNAIMFCQPAVLELPPSIKGTEDDDPNMVHAAHQYDGLTLMTKHWNRVYNVDVVGVIRGKYLSPIFAIKIGETAIRNCLRDQLRFLRNESFDYMGIHPMIFSELGIPYDMDNKHAYKTGDYSSQTAAMDANHFAIEGSGSNGFSLWCYTSENCHQWGDRWNGEDLSIFSTDDLEFPPPNPSVLGELPQNQSTTSLDRNSPTFSLSRSNTATTQVSPENLKKAIPQPSIAPTSGPTSELTDKPGFRAAEAFVRPSPVLTHGSLKQYGFDLHNCVFTLSLSADSATPEDAPSIIYLPEWHYPKLHTEVTVSGGKWVIDVQQVGSGTLQTLKWWHAEGDQNIKIQGAKRKAATAPDTSEDEGYLEQCQRNSCSVM</sequence>
<dbReference type="PANTHER" id="PTHR31308:SF5">
    <property type="entry name" value="ERGOSTERYL-BETA-GLUCOSIDASE"/>
    <property type="match status" value="1"/>
</dbReference>
<dbReference type="OrthoDB" id="9971853at2759"/>
<evidence type="ECO:0000313" key="7">
    <source>
        <dbReference type="EMBL" id="PGH11687.1"/>
    </source>
</evidence>
<organism evidence="7 8">
    <name type="scientific">Helicocarpus griseus UAMH5409</name>
    <dbReference type="NCBI Taxonomy" id="1447875"/>
    <lineage>
        <taxon>Eukaryota</taxon>
        <taxon>Fungi</taxon>
        <taxon>Dikarya</taxon>
        <taxon>Ascomycota</taxon>
        <taxon>Pezizomycotina</taxon>
        <taxon>Eurotiomycetes</taxon>
        <taxon>Eurotiomycetidae</taxon>
        <taxon>Onygenales</taxon>
        <taxon>Ajellomycetaceae</taxon>
        <taxon>Helicocarpus</taxon>
    </lineage>
</organism>
<dbReference type="Gene3D" id="2.60.40.1180">
    <property type="entry name" value="Golgi alpha-mannosidase II"/>
    <property type="match status" value="1"/>
</dbReference>
<dbReference type="FunFam" id="3.20.20.80:FF:000131">
    <property type="entry name" value="Glycoside hydrolase superfamily"/>
    <property type="match status" value="1"/>
</dbReference>
<feature type="domain" description="Glycoside hydrolase family 5 C-terminal" evidence="6">
    <location>
        <begin position="647"/>
        <end position="736"/>
    </location>
</feature>
<evidence type="ECO:0000313" key="8">
    <source>
        <dbReference type="Proteomes" id="UP000223968"/>
    </source>
</evidence>
<evidence type="ECO:0008006" key="9">
    <source>
        <dbReference type="Google" id="ProtNLM"/>
    </source>
</evidence>
<evidence type="ECO:0000259" key="6">
    <source>
        <dbReference type="Pfam" id="PF18564"/>
    </source>
</evidence>
<keyword evidence="8" id="KW-1185">Reference proteome</keyword>
<dbReference type="GO" id="GO:1904462">
    <property type="term" value="P:ergosteryl 3-beta-D-glucoside catabolic process"/>
    <property type="evidence" value="ECO:0007669"/>
    <property type="project" value="TreeGrafter"/>
</dbReference>
<gene>
    <name evidence="7" type="ORF">AJ79_04710</name>
</gene>
<dbReference type="InterPro" id="IPR001547">
    <property type="entry name" value="Glyco_hydro_5"/>
</dbReference>
<evidence type="ECO:0000256" key="3">
    <source>
        <dbReference type="ARBA" id="ARBA00023295"/>
    </source>
</evidence>
<dbReference type="InterPro" id="IPR041036">
    <property type="entry name" value="GH5_C"/>
</dbReference>
<dbReference type="InterPro" id="IPR017853">
    <property type="entry name" value="GH"/>
</dbReference>
<comment type="caution">
    <text evidence="7">The sequence shown here is derived from an EMBL/GenBank/DDBJ whole genome shotgun (WGS) entry which is preliminary data.</text>
</comment>
<protein>
    <recommendedName>
        <fullName evidence="9">Glycoside hydrolase family 5 C-terminal domain-containing protein</fullName>
    </recommendedName>
</protein>
<comment type="similarity">
    <text evidence="1">Belongs to the glycosyl hydrolase 5 (cellulase A) family.</text>
</comment>
<dbReference type="GO" id="GO:0000272">
    <property type="term" value="P:polysaccharide catabolic process"/>
    <property type="evidence" value="ECO:0007669"/>
    <property type="project" value="InterPro"/>
</dbReference>
<name>A0A2B7XT70_9EURO</name>
<dbReference type="Pfam" id="PF18564">
    <property type="entry name" value="Glyco_hydro_5_C"/>
    <property type="match status" value="1"/>
</dbReference>
<dbReference type="EMBL" id="PDNB01000069">
    <property type="protein sequence ID" value="PGH11687.1"/>
    <property type="molecule type" value="Genomic_DNA"/>
</dbReference>
<feature type="region of interest" description="Disordered" evidence="4">
    <location>
        <begin position="571"/>
        <end position="610"/>
    </location>
</feature>
<evidence type="ECO:0000259" key="5">
    <source>
        <dbReference type="Pfam" id="PF00150"/>
    </source>
</evidence>
<dbReference type="AlphaFoldDB" id="A0A2B7XT70"/>
<keyword evidence="3" id="KW-0326">Glycosidase</keyword>